<accession>A0A1R3KE21</accession>
<dbReference type="EMBL" id="AWUE01014046">
    <property type="protein sequence ID" value="OMP05294.1"/>
    <property type="molecule type" value="Genomic_DNA"/>
</dbReference>
<proteinExistence type="predicted"/>
<gene>
    <name evidence="1" type="ORF">COLO4_08948</name>
</gene>
<keyword evidence="2" id="KW-1185">Reference proteome</keyword>
<protein>
    <submittedName>
        <fullName evidence="1">Protein PIH1D3</fullName>
    </submittedName>
</protein>
<evidence type="ECO:0000313" key="1">
    <source>
        <dbReference type="EMBL" id="OMP05294.1"/>
    </source>
</evidence>
<evidence type="ECO:0000313" key="2">
    <source>
        <dbReference type="Proteomes" id="UP000187203"/>
    </source>
</evidence>
<sequence length="78" mass="8350">MATSDGVDESAIKNCRRVGTKDIFFSLVIFENSSTAVGAEDEVTVVANGSATYTAEQETSAEIMEMILALRSSTKKLL</sequence>
<reference evidence="2" key="1">
    <citation type="submission" date="2013-09" db="EMBL/GenBank/DDBJ databases">
        <title>Corchorus olitorius genome sequencing.</title>
        <authorList>
            <person name="Alam M."/>
            <person name="Haque M.S."/>
            <person name="Islam M.S."/>
            <person name="Emdad E.M."/>
            <person name="Islam M.M."/>
            <person name="Ahmed B."/>
            <person name="Halim A."/>
            <person name="Hossen Q.M.M."/>
            <person name="Hossain M.Z."/>
            <person name="Ahmed R."/>
            <person name="Khan M.M."/>
            <person name="Islam R."/>
            <person name="Rashid M.M."/>
            <person name="Khan S.A."/>
            <person name="Rahman M.S."/>
            <person name="Alam M."/>
            <person name="Yahiya A.S."/>
            <person name="Khan M.S."/>
            <person name="Azam M.S."/>
            <person name="Haque T."/>
            <person name="Lashkar M.Z.H."/>
            <person name="Akhand A.I."/>
            <person name="Morshed G."/>
            <person name="Roy S."/>
            <person name="Uddin K.S."/>
            <person name="Rabeya T."/>
            <person name="Hossain A.S."/>
            <person name="Chowdhury A."/>
            <person name="Snigdha A.R."/>
            <person name="Mortoza M.S."/>
            <person name="Matin S.A."/>
            <person name="Hoque S.M.E."/>
            <person name="Islam M.K."/>
            <person name="Roy D.K."/>
            <person name="Haider R."/>
            <person name="Moosa M.M."/>
            <person name="Elias S.M."/>
            <person name="Hasan A.M."/>
            <person name="Jahan S."/>
            <person name="Shafiuddin M."/>
            <person name="Mahmood N."/>
            <person name="Shommy N.S."/>
        </authorList>
    </citation>
    <scope>NUCLEOTIDE SEQUENCE [LARGE SCALE GENOMIC DNA]</scope>
    <source>
        <strain evidence="2">cv. O-4</strain>
    </source>
</reference>
<dbReference type="AlphaFoldDB" id="A0A1R3KE21"/>
<comment type="caution">
    <text evidence="1">The sequence shown here is derived from an EMBL/GenBank/DDBJ whole genome shotgun (WGS) entry which is preliminary data.</text>
</comment>
<organism evidence="1 2">
    <name type="scientific">Corchorus olitorius</name>
    <dbReference type="NCBI Taxonomy" id="93759"/>
    <lineage>
        <taxon>Eukaryota</taxon>
        <taxon>Viridiplantae</taxon>
        <taxon>Streptophyta</taxon>
        <taxon>Embryophyta</taxon>
        <taxon>Tracheophyta</taxon>
        <taxon>Spermatophyta</taxon>
        <taxon>Magnoliopsida</taxon>
        <taxon>eudicotyledons</taxon>
        <taxon>Gunneridae</taxon>
        <taxon>Pentapetalae</taxon>
        <taxon>rosids</taxon>
        <taxon>malvids</taxon>
        <taxon>Malvales</taxon>
        <taxon>Malvaceae</taxon>
        <taxon>Grewioideae</taxon>
        <taxon>Apeibeae</taxon>
        <taxon>Corchorus</taxon>
    </lineage>
</organism>
<dbReference type="Proteomes" id="UP000187203">
    <property type="component" value="Unassembled WGS sequence"/>
</dbReference>
<name>A0A1R3KE21_9ROSI</name>